<dbReference type="STRING" id="249189.RV04_GL002252"/>
<dbReference type="RefSeq" id="WP_071858113.1">
    <property type="nucleotide sequence ID" value="NZ_JBHSHK010000008.1"/>
</dbReference>
<comment type="caution">
    <text evidence="1">The sequence shown here is derived from an EMBL/GenBank/DDBJ whole genome shotgun (WGS) entry which is preliminary data.</text>
</comment>
<gene>
    <name evidence="1" type="ORF">RV04_GL002252</name>
</gene>
<dbReference type="Proteomes" id="UP000182077">
    <property type="component" value="Unassembled WGS sequence"/>
</dbReference>
<proteinExistence type="predicted"/>
<protein>
    <recommendedName>
        <fullName evidence="3">YolD-like protein</fullName>
    </recommendedName>
</protein>
<dbReference type="OrthoDB" id="1644322at2"/>
<evidence type="ECO:0000313" key="1">
    <source>
        <dbReference type="EMBL" id="OJG45204.1"/>
    </source>
</evidence>
<dbReference type="EMBL" id="JXKQ01000007">
    <property type="protein sequence ID" value="OJG45204.1"/>
    <property type="molecule type" value="Genomic_DNA"/>
</dbReference>
<evidence type="ECO:0008006" key="3">
    <source>
        <dbReference type="Google" id="ProtNLM"/>
    </source>
</evidence>
<evidence type="ECO:0000313" key="2">
    <source>
        <dbReference type="Proteomes" id="UP000182077"/>
    </source>
</evidence>
<dbReference type="AlphaFoldDB" id="A0A1L8TM90"/>
<organism evidence="1 2">
    <name type="scientific">Enterococcus hermanniensis</name>
    <dbReference type="NCBI Taxonomy" id="249189"/>
    <lineage>
        <taxon>Bacteria</taxon>
        <taxon>Bacillati</taxon>
        <taxon>Bacillota</taxon>
        <taxon>Bacilli</taxon>
        <taxon>Lactobacillales</taxon>
        <taxon>Enterococcaceae</taxon>
        <taxon>Enterococcus</taxon>
    </lineage>
</organism>
<keyword evidence="2" id="KW-1185">Reference proteome</keyword>
<accession>A0A1L8TM90</accession>
<reference evidence="1 2" key="1">
    <citation type="submission" date="2014-12" db="EMBL/GenBank/DDBJ databases">
        <title>Draft genome sequences of 29 type strains of Enterococci.</title>
        <authorList>
            <person name="Zhong Z."/>
            <person name="Sun Z."/>
            <person name="Liu W."/>
            <person name="Zhang W."/>
            <person name="Zhang H."/>
        </authorList>
    </citation>
    <scope>NUCLEOTIDE SEQUENCE [LARGE SCALE GENOMIC DNA]</scope>
    <source>
        <strain evidence="1 2">DSM 17122</strain>
    </source>
</reference>
<name>A0A1L8TM90_9ENTE</name>
<sequence length="142" mass="16524">MIYDDESAKKLFLEAKRVYQDRGMLKWVGFYLSDHTAVLAKDSQQRSQINKEKQQMSMEEIGVLLQQAYVKRSRIALQLSILDSEGDFHNDLIGKVTGQRENLIFINEEKQGILQLTMEQIHHAEIILPSKIFSQKNKEIDE</sequence>